<organism evidence="1 2">
    <name type="scientific">Desmospora activa DSM 45169</name>
    <dbReference type="NCBI Taxonomy" id="1121389"/>
    <lineage>
        <taxon>Bacteria</taxon>
        <taxon>Bacillati</taxon>
        <taxon>Bacillota</taxon>
        <taxon>Bacilli</taxon>
        <taxon>Bacillales</taxon>
        <taxon>Thermoactinomycetaceae</taxon>
        <taxon>Desmospora</taxon>
    </lineage>
</organism>
<name>A0A2T4ZAI5_9BACL</name>
<protein>
    <submittedName>
        <fullName evidence="1">Uncharacterized protein</fullName>
    </submittedName>
</protein>
<gene>
    <name evidence="1" type="ORF">C8J48_1501</name>
</gene>
<dbReference type="EMBL" id="PZZP01000001">
    <property type="protein sequence ID" value="PTM58902.1"/>
    <property type="molecule type" value="Genomic_DNA"/>
</dbReference>
<dbReference type="OrthoDB" id="2988417at2"/>
<dbReference type="RefSeq" id="WP_107725649.1">
    <property type="nucleotide sequence ID" value="NZ_PZZP01000001.1"/>
</dbReference>
<evidence type="ECO:0000313" key="1">
    <source>
        <dbReference type="EMBL" id="PTM58902.1"/>
    </source>
</evidence>
<proteinExistence type="predicted"/>
<sequence>MLRIFQDEEKKRKVMKQAKQLWDKSLQIGKNGLEKGLKASGDGVKKAWNGMREERARREREKAYQEEYEAQFRYHDNDLTFEMLISADEAKVYEKAKRKLKEVKRLHSDPRVHMEWEAKKYLSLHDYFTAKIDHYIKRRNEDPLALHRAIRYCERQIEYAPVAKKAYQMDPYNFGLPQHPGYNGLIHLYVEVEEWESAIRLCTQAKKQGWQGDWETEILRLEAKVRAQ</sequence>
<keyword evidence="2" id="KW-1185">Reference proteome</keyword>
<evidence type="ECO:0000313" key="2">
    <source>
        <dbReference type="Proteomes" id="UP000241639"/>
    </source>
</evidence>
<dbReference type="Proteomes" id="UP000241639">
    <property type="component" value="Unassembled WGS sequence"/>
</dbReference>
<accession>A0A2T4ZAI5</accession>
<comment type="caution">
    <text evidence="1">The sequence shown here is derived from an EMBL/GenBank/DDBJ whole genome shotgun (WGS) entry which is preliminary data.</text>
</comment>
<reference evidence="1 2" key="1">
    <citation type="submission" date="2018-04" db="EMBL/GenBank/DDBJ databases">
        <title>Genomic Encyclopedia of Archaeal and Bacterial Type Strains, Phase II (KMG-II): from individual species to whole genera.</title>
        <authorList>
            <person name="Goeker M."/>
        </authorList>
    </citation>
    <scope>NUCLEOTIDE SEQUENCE [LARGE SCALE GENOMIC DNA]</scope>
    <source>
        <strain evidence="1 2">DSM 45169</strain>
    </source>
</reference>
<dbReference type="AlphaFoldDB" id="A0A2T4ZAI5"/>